<keyword evidence="4" id="KW-1185">Reference proteome</keyword>
<dbReference type="InterPro" id="IPR036869">
    <property type="entry name" value="J_dom_sf"/>
</dbReference>
<dbReference type="Proteomes" id="UP000179807">
    <property type="component" value="Unassembled WGS sequence"/>
</dbReference>
<dbReference type="PANTHER" id="PTHR43908">
    <property type="entry name" value="AT29763P-RELATED"/>
    <property type="match status" value="1"/>
</dbReference>
<dbReference type="OrthoDB" id="10250354at2759"/>
<reference evidence="3" key="1">
    <citation type="submission" date="2016-10" db="EMBL/GenBank/DDBJ databases">
        <authorList>
            <person name="Benchimol M."/>
            <person name="Almeida L.G."/>
            <person name="Vasconcelos A.T."/>
            <person name="Perreira-Neves A."/>
            <person name="Rosa I.A."/>
            <person name="Tasca T."/>
            <person name="Bogo M.R."/>
            <person name="de Souza W."/>
        </authorList>
    </citation>
    <scope>NUCLEOTIDE SEQUENCE [LARGE SCALE GENOMIC DNA]</scope>
    <source>
        <strain evidence="3">K</strain>
    </source>
</reference>
<dbReference type="Pfam" id="PF00226">
    <property type="entry name" value="DnaJ"/>
    <property type="match status" value="1"/>
</dbReference>
<dbReference type="SUPFAM" id="SSF46565">
    <property type="entry name" value="Chaperone J-domain"/>
    <property type="match status" value="1"/>
</dbReference>
<protein>
    <recommendedName>
        <fullName evidence="2">J domain-containing protein</fullName>
    </recommendedName>
</protein>
<name>A0A1J4K719_9EUKA</name>
<dbReference type="GO" id="GO:0030544">
    <property type="term" value="F:Hsp70 protein binding"/>
    <property type="evidence" value="ECO:0007669"/>
    <property type="project" value="TreeGrafter"/>
</dbReference>
<dbReference type="GO" id="GO:0071218">
    <property type="term" value="P:cellular response to misfolded protein"/>
    <property type="evidence" value="ECO:0007669"/>
    <property type="project" value="TreeGrafter"/>
</dbReference>
<dbReference type="PROSITE" id="PS50076">
    <property type="entry name" value="DNAJ_2"/>
    <property type="match status" value="1"/>
</dbReference>
<dbReference type="CDD" id="cd06257">
    <property type="entry name" value="DnaJ"/>
    <property type="match status" value="1"/>
</dbReference>
<dbReference type="Gene3D" id="1.10.287.110">
    <property type="entry name" value="DnaJ domain"/>
    <property type="match status" value="1"/>
</dbReference>
<evidence type="ECO:0000256" key="1">
    <source>
        <dbReference type="SAM" id="Phobius"/>
    </source>
</evidence>
<dbReference type="InterPro" id="IPR051100">
    <property type="entry name" value="DnaJ_subfamily_B/C"/>
</dbReference>
<organism evidence="3 4">
    <name type="scientific">Tritrichomonas foetus</name>
    <dbReference type="NCBI Taxonomy" id="1144522"/>
    <lineage>
        <taxon>Eukaryota</taxon>
        <taxon>Metamonada</taxon>
        <taxon>Parabasalia</taxon>
        <taxon>Tritrichomonadida</taxon>
        <taxon>Tritrichomonadidae</taxon>
        <taxon>Tritrichomonas</taxon>
    </lineage>
</organism>
<feature type="domain" description="J" evidence="2">
    <location>
        <begin position="40"/>
        <end position="104"/>
    </location>
</feature>
<evidence type="ECO:0000313" key="4">
    <source>
        <dbReference type="Proteomes" id="UP000179807"/>
    </source>
</evidence>
<feature type="transmembrane region" description="Helical" evidence="1">
    <location>
        <begin position="149"/>
        <end position="166"/>
    </location>
</feature>
<dbReference type="PANTHER" id="PTHR43908:SF3">
    <property type="entry name" value="AT29763P-RELATED"/>
    <property type="match status" value="1"/>
</dbReference>
<dbReference type="VEuPathDB" id="TrichDB:TRFO_05468"/>
<dbReference type="AlphaFoldDB" id="A0A1J4K719"/>
<accession>A0A1J4K719</accession>
<dbReference type="PRINTS" id="PR00625">
    <property type="entry name" value="JDOMAIN"/>
</dbReference>
<keyword evidence="1" id="KW-0472">Membrane</keyword>
<evidence type="ECO:0000259" key="2">
    <source>
        <dbReference type="PROSITE" id="PS50076"/>
    </source>
</evidence>
<comment type="caution">
    <text evidence="3">The sequence shown here is derived from an EMBL/GenBank/DDBJ whole genome shotgun (WGS) entry which is preliminary data.</text>
</comment>
<dbReference type="GO" id="GO:0005789">
    <property type="term" value="C:endoplasmic reticulum membrane"/>
    <property type="evidence" value="ECO:0007669"/>
    <property type="project" value="TreeGrafter"/>
</dbReference>
<dbReference type="EMBL" id="MLAK01000716">
    <property type="protein sequence ID" value="OHT06778.1"/>
    <property type="molecule type" value="Genomic_DNA"/>
</dbReference>
<dbReference type="RefSeq" id="XP_068359914.1">
    <property type="nucleotide sequence ID" value="XM_068492509.1"/>
</dbReference>
<dbReference type="SMART" id="SM00271">
    <property type="entry name" value="DnaJ"/>
    <property type="match status" value="1"/>
</dbReference>
<keyword evidence="1" id="KW-1133">Transmembrane helix</keyword>
<sequence>MVGIFKTIYKKKMYYDDYILFNFLLFMSDELIQQILAAKNYYEILNVSSDCSSNEIKKNYRKLAIQVHPDRCQHKRATEAFQRISHAYQILSDQHKRFNYDQHLENENDFSSDDIDLTPEEIFKQFFKTEMNHNSSNTKINSKDQKHQLMALIFLIILTIISGIIFQKVTSESILTNITFDNLNNKEFVILKSHKFHIKFGLPKVFLSKLEDSKKLNKNFYQNAKKMADDLYLTKLKNKCSLEKKYNVAFKPKCDELENLMEMK</sequence>
<evidence type="ECO:0000313" key="3">
    <source>
        <dbReference type="EMBL" id="OHT06778.1"/>
    </source>
</evidence>
<gene>
    <name evidence="3" type="ORF">TRFO_05468</name>
</gene>
<dbReference type="InterPro" id="IPR001623">
    <property type="entry name" value="DnaJ_domain"/>
</dbReference>
<dbReference type="GeneID" id="94827213"/>
<keyword evidence="1" id="KW-0812">Transmembrane</keyword>
<proteinExistence type="predicted"/>